<sequence length="237" mass="26092">MAVTSKGPRISVNDLALFMVSSDTARMGIIRRAKFPQKSVVIRYRDARPPLVAHLTDPIRSVNPLATAEQMLAQRAIDPSQSSLAQDDAKQSIEVLHAIQGMANKLKGYDFQSVPLKQAKLKLGGVEVSVYADMLVHGSTKGHEQIGAAILRMTQDDADTDPAKAKRKEMGLYVATMARLHVDQNISSNRQPTNKLCMSIDVQHGEVFCAPDSNTRRMKDLENACRTIAALWPTIEK</sequence>
<dbReference type="Proteomes" id="UP000616151">
    <property type="component" value="Unassembled WGS sequence"/>
</dbReference>
<protein>
    <submittedName>
        <fullName evidence="1">Uncharacterized protein</fullName>
    </submittedName>
</protein>
<keyword evidence="2" id="KW-1185">Reference proteome</keyword>
<comment type="caution">
    <text evidence="1">The sequence shown here is derived from an EMBL/GenBank/DDBJ whole genome shotgun (WGS) entry which is preliminary data.</text>
</comment>
<organism evidence="1 2">
    <name type="scientific">Taklimakanibacter albus</name>
    <dbReference type="NCBI Taxonomy" id="2800327"/>
    <lineage>
        <taxon>Bacteria</taxon>
        <taxon>Pseudomonadati</taxon>
        <taxon>Pseudomonadota</taxon>
        <taxon>Alphaproteobacteria</taxon>
        <taxon>Hyphomicrobiales</taxon>
        <taxon>Aestuariivirgaceae</taxon>
        <taxon>Taklimakanibacter</taxon>
    </lineage>
</organism>
<gene>
    <name evidence="1" type="ORF">JHL16_17165</name>
</gene>
<accession>A0ACC5R5Z7</accession>
<name>A0ACC5R5Z7_9HYPH</name>
<reference evidence="1" key="1">
    <citation type="submission" date="2021-01" db="EMBL/GenBank/DDBJ databases">
        <authorList>
            <person name="Sun Q."/>
        </authorList>
    </citation>
    <scope>NUCLEOTIDE SEQUENCE</scope>
    <source>
        <strain evidence="1">YIM B02566</strain>
    </source>
</reference>
<evidence type="ECO:0000313" key="1">
    <source>
        <dbReference type="EMBL" id="MBK1868091.1"/>
    </source>
</evidence>
<proteinExistence type="predicted"/>
<evidence type="ECO:0000313" key="2">
    <source>
        <dbReference type="Proteomes" id="UP000616151"/>
    </source>
</evidence>
<dbReference type="EMBL" id="JAENHL010000007">
    <property type="protein sequence ID" value="MBK1868091.1"/>
    <property type="molecule type" value="Genomic_DNA"/>
</dbReference>